<keyword evidence="4" id="KW-1185">Reference proteome</keyword>
<feature type="domain" description="Retrotransposon Copia-like N-terminal" evidence="2">
    <location>
        <begin position="28"/>
        <end position="74"/>
    </location>
</feature>
<evidence type="ECO:0000313" key="3">
    <source>
        <dbReference type="EMBL" id="PWA88301.1"/>
    </source>
</evidence>
<feature type="compositionally biased region" description="Polar residues" evidence="1">
    <location>
        <begin position="1"/>
        <end position="13"/>
    </location>
</feature>
<accession>A0A2U1PRC5</accession>
<gene>
    <name evidence="3" type="ORF">CTI12_AA121330</name>
</gene>
<dbReference type="PANTHER" id="PTHR37610:SF40">
    <property type="entry name" value="OS01G0909600 PROTEIN"/>
    <property type="match status" value="1"/>
</dbReference>
<dbReference type="EMBL" id="PKPP01000826">
    <property type="protein sequence ID" value="PWA88301.1"/>
    <property type="molecule type" value="Genomic_DNA"/>
</dbReference>
<evidence type="ECO:0000256" key="1">
    <source>
        <dbReference type="SAM" id="MobiDB-lite"/>
    </source>
</evidence>
<evidence type="ECO:0000259" key="2">
    <source>
        <dbReference type="Pfam" id="PF14244"/>
    </source>
</evidence>
<dbReference type="InterPro" id="IPR029472">
    <property type="entry name" value="Copia-like_N"/>
</dbReference>
<dbReference type="Proteomes" id="UP000245207">
    <property type="component" value="Unassembled WGS sequence"/>
</dbReference>
<feature type="compositionally biased region" description="Low complexity" evidence="1">
    <location>
        <begin position="239"/>
        <end position="259"/>
    </location>
</feature>
<feature type="region of interest" description="Disordered" evidence="1">
    <location>
        <begin position="1"/>
        <end position="22"/>
    </location>
</feature>
<comment type="caution">
    <text evidence="3">The sequence shown here is derived from an EMBL/GenBank/DDBJ whole genome shotgun (WGS) entry which is preliminary data.</text>
</comment>
<evidence type="ECO:0000313" key="4">
    <source>
        <dbReference type="Proteomes" id="UP000245207"/>
    </source>
</evidence>
<organism evidence="3 4">
    <name type="scientific">Artemisia annua</name>
    <name type="common">Sweet wormwood</name>
    <dbReference type="NCBI Taxonomy" id="35608"/>
    <lineage>
        <taxon>Eukaryota</taxon>
        <taxon>Viridiplantae</taxon>
        <taxon>Streptophyta</taxon>
        <taxon>Embryophyta</taxon>
        <taxon>Tracheophyta</taxon>
        <taxon>Spermatophyta</taxon>
        <taxon>Magnoliopsida</taxon>
        <taxon>eudicotyledons</taxon>
        <taxon>Gunneridae</taxon>
        <taxon>Pentapetalae</taxon>
        <taxon>asterids</taxon>
        <taxon>campanulids</taxon>
        <taxon>Asterales</taxon>
        <taxon>Asteraceae</taxon>
        <taxon>Asteroideae</taxon>
        <taxon>Anthemideae</taxon>
        <taxon>Artemisiinae</taxon>
        <taxon>Artemisia</taxon>
    </lineage>
</organism>
<dbReference type="PANTHER" id="PTHR37610">
    <property type="entry name" value="CCHC-TYPE DOMAIN-CONTAINING PROTEIN"/>
    <property type="match status" value="1"/>
</dbReference>
<reference evidence="3 4" key="1">
    <citation type="journal article" date="2018" name="Mol. Plant">
        <title>The genome of Artemisia annua provides insight into the evolution of Asteraceae family and artemisinin biosynthesis.</title>
        <authorList>
            <person name="Shen Q."/>
            <person name="Zhang L."/>
            <person name="Liao Z."/>
            <person name="Wang S."/>
            <person name="Yan T."/>
            <person name="Shi P."/>
            <person name="Liu M."/>
            <person name="Fu X."/>
            <person name="Pan Q."/>
            <person name="Wang Y."/>
            <person name="Lv Z."/>
            <person name="Lu X."/>
            <person name="Zhang F."/>
            <person name="Jiang W."/>
            <person name="Ma Y."/>
            <person name="Chen M."/>
            <person name="Hao X."/>
            <person name="Li L."/>
            <person name="Tang Y."/>
            <person name="Lv G."/>
            <person name="Zhou Y."/>
            <person name="Sun X."/>
            <person name="Brodelius P.E."/>
            <person name="Rose J.K.C."/>
            <person name="Tang K."/>
        </authorList>
    </citation>
    <scope>NUCLEOTIDE SEQUENCE [LARGE SCALE GENOMIC DNA]</scope>
    <source>
        <strain evidence="4">cv. Huhao1</strain>
        <tissue evidence="3">Leaf</tissue>
    </source>
</reference>
<feature type="region of interest" description="Disordered" evidence="1">
    <location>
        <begin position="198"/>
        <end position="259"/>
    </location>
</feature>
<name>A0A2U1PRC5_ARTAN</name>
<proteinExistence type="predicted"/>
<protein>
    <recommendedName>
        <fullName evidence="2">Retrotransposon Copia-like N-terminal domain-containing protein</fullName>
    </recommendedName>
</protein>
<sequence length="371" mass="41652">MTSSTTPVTTVNQDNHDNSINDPLYISNSDNPSMGLTTTPFNGGNFLGWSRNVRMALGAKLKLGFIDGTCARPALTYVNYQRWIRCDYMVTCWILNFMVTEISDAFLYAQSAHELWKEITERYGQSNGPLIYQLERELSHISQGNLSIASYFNKLKRCWDELQNLNGLPTCSCGKMRECSCGIVDKFVEMDSRDLPSFGTASEDLESPITSVSAESQGTSEPTFVTESVIHEPTPTPEIPSTSNTSTGSTTTRRSTRNSTRPAWLKDFVLPKGSVSSANGVFTHSKNPKYPFENATLTPIACIIIVQWTNYRQCQHAWAHVLSRTHQGIDQILNNMSSFEKTKPQDICKLQSLLKYAFHFKHMSLAICSYR</sequence>
<feature type="compositionally biased region" description="Polar residues" evidence="1">
    <location>
        <begin position="208"/>
        <end position="226"/>
    </location>
</feature>
<dbReference type="OrthoDB" id="911950at2759"/>
<dbReference type="Pfam" id="PF14244">
    <property type="entry name" value="Retrotran_gag_3"/>
    <property type="match status" value="1"/>
</dbReference>
<dbReference type="AlphaFoldDB" id="A0A2U1PRC5"/>